<evidence type="ECO:0000256" key="13">
    <source>
        <dbReference type="ARBA" id="ARBA00023239"/>
    </source>
</evidence>
<keyword evidence="12" id="KW-0325">Glycoprotein</keyword>
<dbReference type="Pfam" id="PF25488">
    <property type="entry name" value="RNaseT2L_C"/>
    <property type="match status" value="1"/>
</dbReference>
<evidence type="ECO:0000256" key="12">
    <source>
        <dbReference type="ARBA" id="ARBA00023180"/>
    </source>
</evidence>
<dbReference type="Pfam" id="PF00445">
    <property type="entry name" value="Ribonuclease_T2"/>
    <property type="match status" value="1"/>
</dbReference>
<dbReference type="EC" id="4.6.1.19" evidence="4"/>
<dbReference type="InterPro" id="IPR001568">
    <property type="entry name" value="RNase_T2-like"/>
</dbReference>
<evidence type="ECO:0000256" key="9">
    <source>
        <dbReference type="ARBA" id="ARBA00022759"/>
    </source>
</evidence>
<dbReference type="Proteomes" id="UP000190831">
    <property type="component" value="Chromosome G"/>
</dbReference>
<dbReference type="SUPFAM" id="SSF55895">
    <property type="entry name" value="Ribonuclease Rh-like"/>
    <property type="match status" value="1"/>
</dbReference>
<gene>
    <name evidence="19" type="ORF">LAFE_0G09956G</name>
</gene>
<keyword evidence="8" id="KW-0732">Signal</keyword>
<evidence type="ECO:0000256" key="1">
    <source>
        <dbReference type="ARBA" id="ARBA00004410"/>
    </source>
</evidence>
<sequence length="433" mass="49066">MRLPFEQLSVGGLSLTNQLLRFHGNYAPSCPIDQPLSCSNDTSVEDSCCFEYPGGVFLQTQFWDYIPPRGSKSDGWDDELEKHLGPNTTFTNHGLWPDNCDGGYEQFCDGSLNIDDAFHLLSSEQFNRDGMEIKGKDLLDQMGKLWKSNTGDDESLWIHEYNKHGTCIKTLRPNCYARWDGDKDVEALEEEYKKQAVYDYFRLAMKLYHSLDTYKILEENGIVPSLTKTYSRDEISAALKSGFKGRSVFFKCDSHQALNEIWYFHLLQGSILGEEFEPIDSFRSYSNCPIDTIHFYPKGHTPSNGRRPNPGKGGTRGIIRISGYNGFIIRNGHWMSKGTPANFDLIKAPFGNYYLKSRTGYCGVDGNNALTCNKGIGNAAQFEYDTAKGYIGYAGGYEWHAKEYPQGYKQSSVFPGGTQEDTEYNMKLKFVKL</sequence>
<evidence type="ECO:0000256" key="8">
    <source>
        <dbReference type="ARBA" id="ARBA00022729"/>
    </source>
</evidence>
<keyword evidence="9" id="KW-0255">Endonuclease</keyword>
<feature type="active site" evidence="16">
    <location>
        <position position="164"/>
    </location>
</feature>
<evidence type="ECO:0000256" key="5">
    <source>
        <dbReference type="ARBA" id="ARBA00022490"/>
    </source>
</evidence>
<evidence type="ECO:0000256" key="10">
    <source>
        <dbReference type="ARBA" id="ARBA00022801"/>
    </source>
</evidence>
<dbReference type="CDD" id="cd01061">
    <property type="entry name" value="RNase_T2_euk"/>
    <property type="match status" value="1"/>
</dbReference>
<evidence type="ECO:0000256" key="7">
    <source>
        <dbReference type="ARBA" id="ARBA00022722"/>
    </source>
</evidence>
<reference evidence="19 20" key="1">
    <citation type="submission" date="2016-03" db="EMBL/GenBank/DDBJ databases">
        <authorList>
            <person name="Devillers H."/>
        </authorList>
    </citation>
    <scope>NUCLEOTIDE SEQUENCE [LARGE SCALE GENOMIC DNA]</scope>
    <source>
        <strain evidence="19">CBS 6772</strain>
    </source>
</reference>
<dbReference type="AlphaFoldDB" id="A0A1G4MHZ1"/>
<comment type="similarity">
    <text evidence="3 17">Belongs to the RNase T2 family.</text>
</comment>
<dbReference type="Gene3D" id="3.90.730.10">
    <property type="entry name" value="Ribonuclease T2-like"/>
    <property type="match status" value="1"/>
</dbReference>
<evidence type="ECO:0000313" key="19">
    <source>
        <dbReference type="EMBL" id="SCW03417.1"/>
    </source>
</evidence>
<dbReference type="FunFam" id="3.90.730.10:FF:000004">
    <property type="entry name" value="Ribonuclease T2-like"/>
    <property type="match status" value="1"/>
</dbReference>
<dbReference type="GO" id="GO:0005576">
    <property type="term" value="C:extracellular region"/>
    <property type="evidence" value="ECO:0007669"/>
    <property type="project" value="TreeGrafter"/>
</dbReference>
<comment type="subcellular location">
    <subcellularLocation>
        <location evidence="2">Cytoplasm</location>
    </subcellularLocation>
    <subcellularLocation>
        <location evidence="1">Vacuole lumen</location>
    </subcellularLocation>
</comment>
<dbReference type="GO" id="GO:0006401">
    <property type="term" value="P:RNA catabolic process"/>
    <property type="evidence" value="ECO:0007669"/>
    <property type="project" value="TreeGrafter"/>
</dbReference>
<dbReference type="GO" id="GO:0003723">
    <property type="term" value="F:RNA binding"/>
    <property type="evidence" value="ECO:0007669"/>
    <property type="project" value="InterPro"/>
</dbReference>
<keyword evidence="7" id="KW-0540">Nuclease</keyword>
<evidence type="ECO:0000256" key="17">
    <source>
        <dbReference type="RuleBase" id="RU004328"/>
    </source>
</evidence>
<dbReference type="OrthoDB" id="435754at2759"/>
<dbReference type="OMA" id="HESLWIH"/>
<evidence type="ECO:0000256" key="6">
    <source>
        <dbReference type="ARBA" id="ARBA00022554"/>
    </source>
</evidence>
<keyword evidence="13" id="KW-0456">Lyase</keyword>
<evidence type="ECO:0000256" key="11">
    <source>
        <dbReference type="ARBA" id="ARBA00023157"/>
    </source>
</evidence>
<dbReference type="EMBL" id="LT598486">
    <property type="protein sequence ID" value="SCW03417.1"/>
    <property type="molecule type" value="Genomic_DNA"/>
</dbReference>
<evidence type="ECO:0000313" key="20">
    <source>
        <dbReference type="Proteomes" id="UP000190831"/>
    </source>
</evidence>
<evidence type="ECO:0000256" key="4">
    <source>
        <dbReference type="ARBA" id="ARBA00012571"/>
    </source>
</evidence>
<protein>
    <recommendedName>
        <fullName evidence="15">Ribonuclease T2-like</fullName>
        <ecNumber evidence="4">4.6.1.19</ecNumber>
    </recommendedName>
</protein>
<keyword evidence="20" id="KW-1185">Reference proteome</keyword>
<keyword evidence="5" id="KW-0963">Cytoplasm</keyword>
<dbReference type="PANTHER" id="PTHR11240">
    <property type="entry name" value="RIBONUCLEASE T2"/>
    <property type="match status" value="1"/>
</dbReference>
<evidence type="ECO:0000256" key="3">
    <source>
        <dbReference type="ARBA" id="ARBA00007469"/>
    </source>
</evidence>
<dbReference type="GO" id="GO:0016787">
    <property type="term" value="F:hydrolase activity"/>
    <property type="evidence" value="ECO:0007669"/>
    <property type="project" value="UniProtKB-KW"/>
</dbReference>
<feature type="domain" description="RNase T2-like C-terminal" evidence="18">
    <location>
        <begin position="322"/>
        <end position="428"/>
    </location>
</feature>
<accession>A0A1G4MHZ1</accession>
<dbReference type="GO" id="GO:0005775">
    <property type="term" value="C:vacuolar lumen"/>
    <property type="evidence" value="ECO:0007669"/>
    <property type="project" value="UniProtKB-SubCell"/>
</dbReference>
<comment type="function">
    <text evidence="14">Rnase which modulates cell survival under stress conditions. Released from the vacuole to the cytoplasm during stress to promote tRNA and rRNA cleavage and to activate separately a downstream pathway that promotes cell death. Involved in cell size, vacuolar morphology and growth at high temperatures and high salt concentration.</text>
</comment>
<evidence type="ECO:0000256" key="16">
    <source>
        <dbReference type="PIRSR" id="PIRSR633697-1"/>
    </source>
</evidence>
<evidence type="ECO:0000256" key="14">
    <source>
        <dbReference type="ARBA" id="ARBA00025494"/>
    </source>
</evidence>
<evidence type="ECO:0000256" key="15">
    <source>
        <dbReference type="ARBA" id="ARBA00071169"/>
    </source>
</evidence>
<dbReference type="InterPro" id="IPR036430">
    <property type="entry name" value="RNase_T2-like_sf"/>
</dbReference>
<dbReference type="InterPro" id="IPR033697">
    <property type="entry name" value="Ribonuclease_T2_eukaryotic"/>
</dbReference>
<dbReference type="GO" id="GO:0033897">
    <property type="term" value="F:ribonuclease T2 activity"/>
    <property type="evidence" value="ECO:0007669"/>
    <property type="project" value="UniProtKB-EC"/>
</dbReference>
<feature type="active site" evidence="16">
    <location>
        <position position="160"/>
    </location>
</feature>
<dbReference type="STRING" id="4955.A0A1G4MHZ1"/>
<evidence type="ECO:0000256" key="2">
    <source>
        <dbReference type="ARBA" id="ARBA00004496"/>
    </source>
</evidence>
<evidence type="ECO:0000259" key="18">
    <source>
        <dbReference type="Pfam" id="PF25488"/>
    </source>
</evidence>
<dbReference type="PANTHER" id="PTHR11240:SF22">
    <property type="entry name" value="RIBONUCLEASE T2"/>
    <property type="match status" value="1"/>
</dbReference>
<keyword evidence="6" id="KW-0926">Vacuole</keyword>
<organism evidence="19 20">
    <name type="scientific">Lachancea fermentati</name>
    <name type="common">Zygosaccharomyces fermentati</name>
    <dbReference type="NCBI Taxonomy" id="4955"/>
    <lineage>
        <taxon>Eukaryota</taxon>
        <taxon>Fungi</taxon>
        <taxon>Dikarya</taxon>
        <taxon>Ascomycota</taxon>
        <taxon>Saccharomycotina</taxon>
        <taxon>Saccharomycetes</taxon>
        <taxon>Saccharomycetales</taxon>
        <taxon>Saccharomycetaceae</taxon>
        <taxon>Lachancea</taxon>
    </lineage>
</organism>
<keyword evidence="10" id="KW-0378">Hydrolase</keyword>
<dbReference type="InterPro" id="IPR033130">
    <property type="entry name" value="RNase_T2_His_AS_2"/>
</dbReference>
<name>A0A1G4MHZ1_LACFM</name>
<proteinExistence type="inferred from homology"/>
<dbReference type="InterPro" id="IPR057328">
    <property type="entry name" value="RNaseT2L_C"/>
</dbReference>
<keyword evidence="11" id="KW-1015">Disulfide bond</keyword>
<dbReference type="PROSITE" id="PS00531">
    <property type="entry name" value="RNASE_T2_2"/>
    <property type="match status" value="1"/>
</dbReference>
<feature type="active site" evidence="16">
    <location>
        <position position="93"/>
    </location>
</feature>